<evidence type="ECO:0000259" key="3">
    <source>
        <dbReference type="Pfam" id="PF19408"/>
    </source>
</evidence>
<dbReference type="OrthoDB" id="1652165at2"/>
<accession>A0A3E0E0M1</accession>
<dbReference type="NCBIfam" id="TIGR01451">
    <property type="entry name" value="B_ant_repeat"/>
    <property type="match status" value="1"/>
</dbReference>
<dbReference type="EMBL" id="QUNI01000017">
    <property type="protein sequence ID" value="REG91200.1"/>
    <property type="molecule type" value="Genomic_DNA"/>
</dbReference>
<name>A0A3E0E0M1_9FLAO</name>
<keyword evidence="6" id="KW-1185">Reference proteome</keyword>
<reference evidence="5 6" key="1">
    <citation type="submission" date="2018-08" db="EMBL/GenBank/DDBJ databases">
        <title>Genomic Encyclopedia of Archaeal and Bacterial Type Strains, Phase II (KMG-II): from individual species to whole genera.</title>
        <authorList>
            <person name="Goeker M."/>
        </authorList>
    </citation>
    <scope>NUCLEOTIDE SEQUENCE [LARGE SCALE GENOMIC DNA]</scope>
    <source>
        <strain evidence="5 6">DSM 100880</strain>
    </source>
</reference>
<comment type="caution">
    <text evidence="5">The sequence shown here is derived from an EMBL/GenBank/DDBJ whole genome shotgun (WGS) entry which is preliminary data.</text>
</comment>
<dbReference type="RefSeq" id="WP_115815064.1">
    <property type="nucleotide sequence ID" value="NZ_QUNI01000017.1"/>
</dbReference>
<evidence type="ECO:0000259" key="2">
    <source>
        <dbReference type="Pfam" id="PF19081"/>
    </source>
</evidence>
<feature type="domain" description="DUF7507" evidence="4">
    <location>
        <begin position="300"/>
        <end position="398"/>
    </location>
</feature>
<feature type="signal peptide" evidence="1">
    <location>
        <begin position="1"/>
        <end position="30"/>
    </location>
</feature>
<evidence type="ECO:0000256" key="1">
    <source>
        <dbReference type="SAM" id="SignalP"/>
    </source>
</evidence>
<dbReference type="InterPro" id="IPR045829">
    <property type="entry name" value="PKD_6"/>
</dbReference>
<feature type="domain" description="Ig-like" evidence="2">
    <location>
        <begin position="422"/>
        <end position="499"/>
    </location>
</feature>
<organism evidence="5 6">
    <name type="scientific">Flavobacterium aquicola</name>
    <dbReference type="NCBI Taxonomy" id="1682742"/>
    <lineage>
        <taxon>Bacteria</taxon>
        <taxon>Pseudomonadati</taxon>
        <taxon>Bacteroidota</taxon>
        <taxon>Flavobacteriia</taxon>
        <taxon>Flavobacteriales</taxon>
        <taxon>Flavobacteriaceae</taxon>
        <taxon>Flavobacterium</taxon>
    </lineage>
</organism>
<feature type="chain" id="PRO_5017636126" evidence="1">
    <location>
        <begin position="31"/>
        <end position="1329"/>
    </location>
</feature>
<feature type="domain" description="PKD-like" evidence="3">
    <location>
        <begin position="615"/>
        <end position="692"/>
    </location>
</feature>
<gene>
    <name evidence="5" type="ORF">C8P67_11796</name>
</gene>
<evidence type="ECO:0000313" key="5">
    <source>
        <dbReference type="EMBL" id="REG91200.1"/>
    </source>
</evidence>
<dbReference type="Pfam" id="PF19408">
    <property type="entry name" value="PKD_6"/>
    <property type="match status" value="1"/>
</dbReference>
<dbReference type="Pfam" id="PF19081">
    <property type="entry name" value="Ig_7"/>
    <property type="match status" value="1"/>
</dbReference>
<evidence type="ECO:0000313" key="6">
    <source>
        <dbReference type="Proteomes" id="UP000257136"/>
    </source>
</evidence>
<sequence length="1329" mass="138465">MIKKILSLFCSASLPILATFFLSTSSKVTAQAGVTRIHTDWKGYWTANGATTGTNRPDLENNLIGFEWNGTTYSTGVDDVTLISKVPSASIQKFRALKIQSLSYTGSTYFLQGAAIDNPTVSSVRILTPPLGAGTSTPAELASRLTDGINGLALGTGIANIATNSVFFKVGTGNLNLLGLNDNIPDLIVTQVAEPGGGTPDVFRFVDATGALVGNAISINFGAVNKVGSYSLDLFNASNGAIAGSFTAQETRDIRILGYDTSAFGITAANAPQVDRFEVVFSGYSDCAFIAFNANSLKKAELSLVKTASVSGCGIAGDVINYTFVVTNTGDVSVTNVVVTDPMTGLVISGTQGSTLAVGATVTLTGTYTITASDVTAGKVTNQAKVTGLDPSLNIVEDLSGQTNGNNVATVTNLLSPPTGITGTAAICKGDSTVLTVSGGALTGTGASIEWFAGTCGGTPIGTGTSITVSPASNTTYYVRYKNNCTSTACFSRLVTVNPTPTLTAASQPVFTCAGSPAAINLTGLLAGSTSTISYTINGGSTLTATGVSANLLGVGNFATGNLTVAENGKILKITGITVTSGTPNCSTVFSQDVTLIVNSDSGPISLNNVAYLSNGSAAYCASNIAVFSIAPVSGASGYTWVVPAGWKTESGVVITAPVSTVLPELKVITGTSAQSGSVSVMASNLFCPSSLTVTLSTIPPSAPAFSKTDAVCAVPTGTITISSPAPAAGTVYTVTGTVPAVPSVTNTTGVFSGLAAGTYVATYQIGSGCVSASTATITIAPLVTNTWNGTAWSAGSAPTSSQLVVFEGDYTISGSIHACSCTVKPNVNVTIASGTVLTVENGLHVETGAVPALDGTLTFENGASLIQNNDAKNGNTGSIIYKRTATSIKDFDYVYWSSPVAGQTLGALSPQSDKYWSWFGNYWKTAVGGDTMIEGLGYIARVPRYVTSQTVNFIGTPNNGDVTIAAQGALMSNLIGNPYPSAIDAEEFMVENEDLLVTGGMLAFWTHTTRRKLSGDKTQYEYLSDDYSFYNVTGGTATDPKNIGSKSGGPAPDGTIAAGQSFMLGSKTAGSFKFTNSMRIVDPGQNNHFFKQTNTKKTAKKEKNRIWLNLTNSGGAFKQLLIGYITGATNGEDKLFDGTSRNSNAFVDFYSIMNEDKYTIQGRGLPFDEQDEVPLGYKTTIEGTFQIDIEKTDGFLTSQTVYLEDKMTNVIHDLTKGSYSFTTAKGDFKDRFVLRYTNTSKLGTGDFVAKGKGVIVSVKNSQIKINSFDSSLSSVKVYDLKGSLLYEKDKVSGNEFIINHLNSSNQFMIVMVQLENGKWISEEIIYHD</sequence>
<dbReference type="InterPro" id="IPR047589">
    <property type="entry name" value="DUF11_rpt"/>
</dbReference>
<dbReference type="Pfam" id="PF24346">
    <property type="entry name" value="DUF7507"/>
    <property type="match status" value="1"/>
</dbReference>
<keyword evidence="1" id="KW-0732">Signal</keyword>
<dbReference type="InterPro" id="IPR044023">
    <property type="entry name" value="Ig_7"/>
</dbReference>
<proteinExistence type="predicted"/>
<evidence type="ECO:0000259" key="4">
    <source>
        <dbReference type="Pfam" id="PF24346"/>
    </source>
</evidence>
<protein>
    <submittedName>
        <fullName evidence="5">Uncharacterized protein</fullName>
    </submittedName>
</protein>
<dbReference type="InterPro" id="IPR055354">
    <property type="entry name" value="DUF7507"/>
</dbReference>
<dbReference type="Proteomes" id="UP000257136">
    <property type="component" value="Unassembled WGS sequence"/>
</dbReference>